<keyword evidence="1" id="KW-0812">Transmembrane</keyword>
<evidence type="ECO:0000256" key="1">
    <source>
        <dbReference type="SAM" id="Phobius"/>
    </source>
</evidence>
<feature type="transmembrane region" description="Helical" evidence="1">
    <location>
        <begin position="104"/>
        <end position="122"/>
    </location>
</feature>
<organism evidence="2 3">
    <name type="scientific">Dactylosporangium fulvum</name>
    <dbReference type="NCBI Taxonomy" id="53359"/>
    <lineage>
        <taxon>Bacteria</taxon>
        <taxon>Bacillati</taxon>
        <taxon>Actinomycetota</taxon>
        <taxon>Actinomycetes</taxon>
        <taxon>Micromonosporales</taxon>
        <taxon>Micromonosporaceae</taxon>
        <taxon>Dactylosporangium</taxon>
    </lineage>
</organism>
<accession>A0ABY5VPT9</accession>
<reference evidence="2" key="1">
    <citation type="submission" date="2021-04" db="EMBL/GenBank/DDBJ databases">
        <authorList>
            <person name="Hartkoorn R.C."/>
            <person name="Beaudoing E."/>
            <person name="Hot D."/>
        </authorList>
    </citation>
    <scope>NUCLEOTIDE SEQUENCE</scope>
    <source>
        <strain evidence="2">NRRL B-16292</strain>
    </source>
</reference>
<dbReference type="Proteomes" id="UP001059617">
    <property type="component" value="Chromosome"/>
</dbReference>
<dbReference type="InterPro" id="IPR045713">
    <property type="entry name" value="DUF6069"/>
</dbReference>
<keyword evidence="1" id="KW-0472">Membrane</keyword>
<gene>
    <name evidence="2" type="ORF">Dfulv_28975</name>
</gene>
<evidence type="ECO:0000313" key="3">
    <source>
        <dbReference type="Proteomes" id="UP001059617"/>
    </source>
</evidence>
<dbReference type="Pfam" id="PF19545">
    <property type="entry name" value="DUF6069"/>
    <property type="match status" value="1"/>
</dbReference>
<feature type="transmembrane region" description="Helical" evidence="1">
    <location>
        <begin position="47"/>
        <end position="66"/>
    </location>
</feature>
<keyword evidence="3" id="KW-1185">Reference proteome</keyword>
<sequence>MKSSPATARALAIVGAVIGTVLIWVIARQAVGDLTVRAGSGTQEVSVVAVILTAAFAGLVGWGLLAVLERATAKARTVWTVIAVVFLLLSLLGPLGAVGAGAKVSLALMHLLAGAVIIPTFARTSRRR</sequence>
<feature type="transmembrane region" description="Helical" evidence="1">
    <location>
        <begin position="78"/>
        <end position="98"/>
    </location>
</feature>
<feature type="transmembrane region" description="Helical" evidence="1">
    <location>
        <begin position="7"/>
        <end position="27"/>
    </location>
</feature>
<reference evidence="2" key="2">
    <citation type="submission" date="2022-09" db="EMBL/GenBank/DDBJ databases">
        <title>Biosynthetic gene clusters of Dactylosporangioum fulvum.</title>
        <authorList>
            <person name="Caradec T."/>
        </authorList>
    </citation>
    <scope>NUCLEOTIDE SEQUENCE</scope>
    <source>
        <strain evidence="2">NRRL B-16292</strain>
    </source>
</reference>
<name>A0ABY5VPT9_9ACTN</name>
<dbReference type="RefSeq" id="WP_259856776.1">
    <property type="nucleotide sequence ID" value="NZ_CP073720.1"/>
</dbReference>
<proteinExistence type="predicted"/>
<keyword evidence="1" id="KW-1133">Transmembrane helix</keyword>
<dbReference type="EMBL" id="CP073720">
    <property type="protein sequence ID" value="UWP79197.1"/>
    <property type="molecule type" value="Genomic_DNA"/>
</dbReference>
<evidence type="ECO:0000313" key="2">
    <source>
        <dbReference type="EMBL" id="UWP79197.1"/>
    </source>
</evidence>
<protein>
    <submittedName>
        <fullName evidence="2">DUF6069 family protein</fullName>
    </submittedName>
</protein>